<dbReference type="InterPro" id="IPR000515">
    <property type="entry name" value="MetI-like"/>
</dbReference>
<evidence type="ECO:0000256" key="11">
    <source>
        <dbReference type="RuleBase" id="RU363032"/>
    </source>
</evidence>
<dbReference type="GO" id="GO:0015098">
    <property type="term" value="F:molybdate ion transmembrane transporter activity"/>
    <property type="evidence" value="ECO:0007669"/>
    <property type="project" value="InterPro"/>
</dbReference>
<comment type="caution">
    <text evidence="14">The sequence shown here is derived from an EMBL/GenBank/DDBJ whole genome shotgun (WGS) entry which is preliminary data.</text>
</comment>
<dbReference type="InterPro" id="IPR017871">
    <property type="entry name" value="ABC_transporter-like_CS"/>
</dbReference>
<keyword evidence="4" id="KW-1003">Cell membrane</keyword>
<evidence type="ECO:0000256" key="4">
    <source>
        <dbReference type="ARBA" id="ARBA00022475"/>
    </source>
</evidence>
<dbReference type="InterPro" id="IPR027417">
    <property type="entry name" value="P-loop_NTPase"/>
</dbReference>
<dbReference type="InterPro" id="IPR035906">
    <property type="entry name" value="MetI-like_sf"/>
</dbReference>
<evidence type="ECO:0000256" key="1">
    <source>
        <dbReference type="ARBA" id="ARBA00004651"/>
    </source>
</evidence>
<dbReference type="SUPFAM" id="SSF161098">
    <property type="entry name" value="MetI-like"/>
    <property type="match status" value="1"/>
</dbReference>
<dbReference type="EMBL" id="PNGC01000002">
    <property type="protein sequence ID" value="PMB89519.1"/>
    <property type="molecule type" value="Genomic_DNA"/>
</dbReference>
<evidence type="ECO:0000313" key="15">
    <source>
        <dbReference type="EMBL" id="PMB89519.1"/>
    </source>
</evidence>
<feature type="transmembrane region" description="Helical" evidence="11">
    <location>
        <begin position="241"/>
        <end position="268"/>
    </location>
</feature>
<dbReference type="InterPro" id="IPR011867">
    <property type="entry name" value="ModB_ABC"/>
</dbReference>
<dbReference type="Gene3D" id="3.40.50.300">
    <property type="entry name" value="P-loop containing nucleotide triphosphate hydrolases"/>
    <property type="match status" value="1"/>
</dbReference>
<keyword evidence="8" id="KW-0067">ATP-binding</keyword>
<dbReference type="RefSeq" id="WP_022864614.1">
    <property type="nucleotide sequence ID" value="NZ_CAUPGC010000013.1"/>
</dbReference>
<evidence type="ECO:0000256" key="6">
    <source>
        <dbReference type="ARBA" id="ARBA00022692"/>
    </source>
</evidence>
<evidence type="ECO:0000313" key="14">
    <source>
        <dbReference type="EMBL" id="KXB79310.1"/>
    </source>
</evidence>
<proteinExistence type="inferred from homology"/>
<dbReference type="GO" id="GO:0005524">
    <property type="term" value="F:ATP binding"/>
    <property type="evidence" value="ECO:0007669"/>
    <property type="project" value="UniProtKB-KW"/>
</dbReference>
<dbReference type="Pfam" id="PF00528">
    <property type="entry name" value="BPD_transp_1"/>
    <property type="match status" value="1"/>
</dbReference>
<reference evidence="15 17" key="2">
    <citation type="submission" date="2017-09" db="EMBL/GenBank/DDBJ databases">
        <title>Bacterial strain isolated from the female urinary microbiota.</title>
        <authorList>
            <person name="Thomas-White K."/>
            <person name="Kumar N."/>
            <person name="Forster S."/>
            <person name="Putonti C."/>
            <person name="Lawley T."/>
            <person name="Wolfe A.J."/>
        </authorList>
    </citation>
    <scope>NUCLEOTIDE SEQUENCE [LARGE SCALE GENOMIC DNA]</scope>
    <source>
        <strain evidence="15 17">UMB0744</strain>
    </source>
</reference>
<keyword evidence="3 11" id="KW-0813">Transport</keyword>
<dbReference type="Proteomes" id="UP000070572">
    <property type="component" value="Unassembled WGS sequence"/>
</dbReference>
<evidence type="ECO:0000313" key="17">
    <source>
        <dbReference type="Proteomes" id="UP000243201"/>
    </source>
</evidence>
<keyword evidence="7" id="KW-0547">Nucleotide-binding</keyword>
<dbReference type="Proteomes" id="UP000243201">
    <property type="component" value="Unassembled WGS sequence"/>
</dbReference>
<feature type="transmembrane region" description="Helical" evidence="11">
    <location>
        <begin position="94"/>
        <end position="117"/>
    </location>
</feature>
<keyword evidence="5" id="KW-0500">Molybdenum</keyword>
<sequence>MRKSFGANQAAGSPAWLWGPAALALLFLLIPFAALVLRVHWGQIPQLLATTQSQDALWLSLKTCLISTGLCIVFGVPLALWLSQARNSFFPRLVRTFVTLPMVLPPVVAGLVLLITWGRMGILGSKLDLLGIQIGFTTLAVVIAQTFVAMPFLITSLEGALRTRGFQYEAAARGLGASRTRTLLQVTLPLSAPAIVSATALAFSRCLGEFGATITFAGSLQGISRTLPLEVYLQRETDTDLALSLSLVIIALAILIVGGTQVLSDYWYSRLMGRQKQSAAPGTAGAISGLSKKVPRKKQAGPGVHLEAKIAVRNLDVDLDFTPGSATALLGPNGAGKSTIISLLAGTLVPDSGSIKWSVDQPRIVLLAQDPALFPHMSVLRNVVFGLRCLGIDKDRAQELARSQLAAVGIQNLERRRPNQLSGGQKQRVAIARAMAIEPDVVLLDEPMASLDVEVADQLRVLLRERIGGATTIQVTHDLTDVIALDCQVIVLKQGKVIRRGYWRDLFGETQDRFLQQLTRKAQLDNAIK</sequence>
<name>A0AB34WX33_9ACTO</name>
<evidence type="ECO:0000256" key="5">
    <source>
        <dbReference type="ARBA" id="ARBA00022505"/>
    </source>
</evidence>
<feature type="domain" description="ABC transmembrane type-1" evidence="13">
    <location>
        <begin position="57"/>
        <end position="258"/>
    </location>
</feature>
<evidence type="ECO:0000259" key="13">
    <source>
        <dbReference type="PROSITE" id="PS50928"/>
    </source>
</evidence>
<dbReference type="NCBIfam" id="TIGR01581">
    <property type="entry name" value="Mo_ABC_porter"/>
    <property type="match status" value="1"/>
</dbReference>
<evidence type="ECO:0000256" key="3">
    <source>
        <dbReference type="ARBA" id="ARBA00022448"/>
    </source>
</evidence>
<dbReference type="PANTHER" id="PTHR30183">
    <property type="entry name" value="MOLYBDENUM TRANSPORT SYSTEM PERMEASE PROTEIN MODB"/>
    <property type="match status" value="1"/>
</dbReference>
<comment type="subcellular location">
    <subcellularLocation>
        <location evidence="1 11">Cell membrane</location>
        <topology evidence="1 11">Multi-pass membrane protein</topology>
    </subcellularLocation>
</comment>
<keyword evidence="6 11" id="KW-0812">Transmembrane</keyword>
<dbReference type="PANTHER" id="PTHR30183:SF3">
    <property type="entry name" value="MOLYBDENUM TRANSPORT SYSTEM PERMEASE PROTEIN MODB"/>
    <property type="match status" value="1"/>
</dbReference>
<reference evidence="14 16" key="1">
    <citation type="submission" date="2016-01" db="EMBL/GenBank/DDBJ databases">
        <authorList>
            <person name="Mitreva M."/>
            <person name="Pepin K.H."/>
            <person name="Mihindukulasuriya K.A."/>
            <person name="Fulton R."/>
            <person name="Fronick C."/>
            <person name="O'Laughlin M."/>
            <person name="Miner T."/>
            <person name="Herter B."/>
            <person name="Rosa B.A."/>
            <person name="Cordes M."/>
            <person name="Tomlinson C."/>
            <person name="Wollam A."/>
            <person name="Palsikar V.B."/>
            <person name="Mardis E.R."/>
            <person name="Wilson R.K."/>
        </authorList>
    </citation>
    <scope>NUCLEOTIDE SEQUENCE [LARGE SCALE GENOMIC DNA]</scope>
    <source>
        <strain evidence="14 16">DNF00696</strain>
    </source>
</reference>
<evidence type="ECO:0000256" key="9">
    <source>
        <dbReference type="ARBA" id="ARBA00022989"/>
    </source>
</evidence>
<feature type="transmembrane region" description="Helical" evidence="11">
    <location>
        <begin position="57"/>
        <end position="82"/>
    </location>
</feature>
<dbReference type="InterPro" id="IPR003593">
    <property type="entry name" value="AAA+_ATPase"/>
</dbReference>
<dbReference type="SMART" id="SM00382">
    <property type="entry name" value="AAA"/>
    <property type="match status" value="1"/>
</dbReference>
<comment type="similarity">
    <text evidence="2">Belongs to the binding-protein-dependent transport system permease family. CysTW subfamily.</text>
</comment>
<keyword evidence="10 11" id="KW-0472">Membrane</keyword>
<organism evidence="14 16">
    <name type="scientific">Varibaculum cambriense</name>
    <dbReference type="NCBI Taxonomy" id="184870"/>
    <lineage>
        <taxon>Bacteria</taxon>
        <taxon>Bacillati</taxon>
        <taxon>Actinomycetota</taxon>
        <taxon>Actinomycetes</taxon>
        <taxon>Actinomycetales</taxon>
        <taxon>Actinomycetaceae</taxon>
        <taxon>Varibaculum</taxon>
    </lineage>
</organism>
<accession>A0AB34WX33</accession>
<evidence type="ECO:0000256" key="2">
    <source>
        <dbReference type="ARBA" id="ARBA00007069"/>
    </source>
</evidence>
<dbReference type="EMBL" id="LSDN01000028">
    <property type="protein sequence ID" value="KXB79310.1"/>
    <property type="molecule type" value="Genomic_DNA"/>
</dbReference>
<dbReference type="Pfam" id="PF00005">
    <property type="entry name" value="ABC_tran"/>
    <property type="match status" value="1"/>
</dbReference>
<feature type="transmembrane region" description="Helical" evidence="11">
    <location>
        <begin position="129"/>
        <end position="154"/>
    </location>
</feature>
<dbReference type="AlphaFoldDB" id="A0AB34WX33"/>
<dbReference type="PROSITE" id="PS00211">
    <property type="entry name" value="ABC_TRANSPORTER_1"/>
    <property type="match status" value="1"/>
</dbReference>
<evidence type="ECO:0000313" key="16">
    <source>
        <dbReference type="Proteomes" id="UP000070572"/>
    </source>
</evidence>
<gene>
    <name evidence="15" type="primary">modB</name>
    <name evidence="15" type="ORF">CJ240_07120</name>
    <name evidence="14" type="ORF">HMPREF1862_01930</name>
</gene>
<evidence type="ECO:0000259" key="12">
    <source>
        <dbReference type="PROSITE" id="PS50893"/>
    </source>
</evidence>
<protein>
    <submittedName>
        <fullName evidence="15">Molybdate ABC transporter permease subunit</fullName>
    </submittedName>
    <submittedName>
        <fullName evidence="14">Molybdate ABC transporter, permease protein</fullName>
    </submittedName>
</protein>
<keyword evidence="9 11" id="KW-1133">Transmembrane helix</keyword>
<dbReference type="SUPFAM" id="SSF52540">
    <property type="entry name" value="P-loop containing nucleoside triphosphate hydrolases"/>
    <property type="match status" value="1"/>
</dbReference>
<dbReference type="GO" id="GO:0005886">
    <property type="term" value="C:plasma membrane"/>
    <property type="evidence" value="ECO:0007669"/>
    <property type="project" value="UniProtKB-SubCell"/>
</dbReference>
<dbReference type="GeneID" id="78353278"/>
<evidence type="ECO:0000256" key="10">
    <source>
        <dbReference type="ARBA" id="ARBA00023136"/>
    </source>
</evidence>
<dbReference type="NCBIfam" id="TIGR02141">
    <property type="entry name" value="modB_ABC"/>
    <property type="match status" value="1"/>
</dbReference>
<dbReference type="Gene3D" id="1.10.3720.10">
    <property type="entry name" value="MetI-like"/>
    <property type="match status" value="1"/>
</dbReference>
<dbReference type="InterPro" id="IPR006469">
    <property type="entry name" value="NifC_ABC_porter"/>
</dbReference>
<dbReference type="PROSITE" id="PS50928">
    <property type="entry name" value="ABC_TM1"/>
    <property type="match status" value="1"/>
</dbReference>
<dbReference type="PROSITE" id="PS50893">
    <property type="entry name" value="ABC_TRANSPORTER_2"/>
    <property type="match status" value="1"/>
</dbReference>
<keyword evidence="17" id="KW-1185">Reference proteome</keyword>
<evidence type="ECO:0000256" key="7">
    <source>
        <dbReference type="ARBA" id="ARBA00022741"/>
    </source>
</evidence>
<feature type="transmembrane region" description="Helical" evidence="11">
    <location>
        <begin position="15"/>
        <end position="37"/>
    </location>
</feature>
<evidence type="ECO:0000256" key="8">
    <source>
        <dbReference type="ARBA" id="ARBA00022840"/>
    </source>
</evidence>
<feature type="domain" description="ABC transporter" evidence="12">
    <location>
        <begin position="299"/>
        <end position="519"/>
    </location>
</feature>
<dbReference type="InterPro" id="IPR003439">
    <property type="entry name" value="ABC_transporter-like_ATP-bd"/>
</dbReference>
<dbReference type="GO" id="GO:0016887">
    <property type="term" value="F:ATP hydrolysis activity"/>
    <property type="evidence" value="ECO:0007669"/>
    <property type="project" value="InterPro"/>
</dbReference>
<dbReference type="CDD" id="cd06261">
    <property type="entry name" value="TM_PBP2"/>
    <property type="match status" value="1"/>
</dbReference>